<comment type="subcellular location">
    <subcellularLocation>
        <location evidence="2 18">Mitochondrion inner membrane</location>
        <topology evidence="2 18">Multi-pass membrane protein</topology>
    </subcellularLocation>
</comment>
<evidence type="ECO:0000256" key="9">
    <source>
        <dbReference type="ARBA" id="ARBA00022792"/>
    </source>
</evidence>
<dbReference type="GO" id="GO:0008137">
    <property type="term" value="F:NADH dehydrogenase (ubiquinone) activity"/>
    <property type="evidence" value="ECO:0007669"/>
    <property type="project" value="UniProtKB-EC"/>
</dbReference>
<evidence type="ECO:0000256" key="17">
    <source>
        <dbReference type="ARBA" id="ARBA00049551"/>
    </source>
</evidence>
<accession>A0A343C4Q4</accession>
<evidence type="ECO:0000256" key="14">
    <source>
        <dbReference type="ARBA" id="ARBA00023075"/>
    </source>
</evidence>
<evidence type="ECO:0000256" key="16">
    <source>
        <dbReference type="ARBA" id="ARBA00023136"/>
    </source>
</evidence>
<proteinExistence type="inferred from homology"/>
<feature type="transmembrane region" description="Helical" evidence="18">
    <location>
        <begin position="147"/>
        <end position="167"/>
    </location>
</feature>
<evidence type="ECO:0000256" key="11">
    <source>
        <dbReference type="ARBA" id="ARBA00022982"/>
    </source>
</evidence>
<dbReference type="PANTHER" id="PTHR46552:SF1">
    <property type="entry name" value="NADH-UBIQUINONE OXIDOREDUCTASE CHAIN 2"/>
    <property type="match status" value="1"/>
</dbReference>
<dbReference type="PRINTS" id="PR01436">
    <property type="entry name" value="NADHDHGNASE2"/>
</dbReference>
<name>A0A343C4Q4_9COLE</name>
<keyword evidence="9 18" id="KW-0999">Mitochondrion inner membrane</keyword>
<feature type="transmembrane region" description="Helical" evidence="18">
    <location>
        <begin position="315"/>
        <end position="337"/>
    </location>
</feature>
<evidence type="ECO:0000256" key="7">
    <source>
        <dbReference type="ARBA" id="ARBA00022660"/>
    </source>
</evidence>
<evidence type="ECO:0000256" key="13">
    <source>
        <dbReference type="ARBA" id="ARBA00023027"/>
    </source>
</evidence>
<reference evidence="20" key="1">
    <citation type="submission" date="2016-04" db="EMBL/GenBank/DDBJ databases">
        <title>Mitochondria of beetle species.</title>
        <authorList>
            <person name="Hunter A."/>
            <person name="Moriniere J."/>
            <person name="Tang P."/>
            <person name="Linard B."/>
            <person name="Crampton-Platt A."/>
            <person name="Vogler A.P."/>
        </authorList>
    </citation>
    <scope>NUCLEOTIDE SEQUENCE</scope>
</reference>
<dbReference type="InterPro" id="IPR003917">
    <property type="entry name" value="NADH_UbQ_OxRdtase_chain2"/>
</dbReference>
<evidence type="ECO:0000256" key="2">
    <source>
        <dbReference type="ARBA" id="ARBA00004448"/>
    </source>
</evidence>
<keyword evidence="13 18" id="KW-0520">NAD</keyword>
<organism evidence="20">
    <name type="scientific">Ernobius pini</name>
    <dbReference type="NCBI Taxonomy" id="1587284"/>
    <lineage>
        <taxon>Eukaryota</taxon>
        <taxon>Metazoa</taxon>
        <taxon>Ecdysozoa</taxon>
        <taxon>Arthropoda</taxon>
        <taxon>Hexapoda</taxon>
        <taxon>Insecta</taxon>
        <taxon>Pterygota</taxon>
        <taxon>Neoptera</taxon>
        <taxon>Endopterygota</taxon>
        <taxon>Coleoptera</taxon>
        <taxon>Polyphaga</taxon>
        <taxon>Bostrichiformia</taxon>
        <taxon>Ptinidae</taxon>
        <taxon>Ernobiinae</taxon>
        <taxon>Ernobius</taxon>
    </lineage>
</organism>
<evidence type="ECO:0000256" key="8">
    <source>
        <dbReference type="ARBA" id="ARBA00022692"/>
    </source>
</evidence>
<comment type="similarity">
    <text evidence="3 18">Belongs to the complex I subunit 2 family.</text>
</comment>
<dbReference type="InterPro" id="IPR001750">
    <property type="entry name" value="ND/Mrp_TM"/>
</dbReference>
<keyword evidence="15 18" id="KW-0496">Mitochondrion</keyword>
<keyword evidence="10 18" id="KW-1278">Translocase</keyword>
<feature type="domain" description="NADH:quinone oxidoreductase/Mrp antiporter transmembrane" evidence="19">
    <location>
        <begin position="23"/>
        <end position="285"/>
    </location>
</feature>
<evidence type="ECO:0000256" key="5">
    <source>
        <dbReference type="ARBA" id="ARBA00021008"/>
    </source>
</evidence>
<evidence type="ECO:0000256" key="6">
    <source>
        <dbReference type="ARBA" id="ARBA00022448"/>
    </source>
</evidence>
<protein>
    <recommendedName>
        <fullName evidence="5 18">NADH-ubiquinone oxidoreductase chain 2</fullName>
        <ecNumber evidence="4 18">7.1.1.2</ecNumber>
    </recommendedName>
</protein>
<dbReference type="GO" id="GO:0005743">
    <property type="term" value="C:mitochondrial inner membrane"/>
    <property type="evidence" value="ECO:0007669"/>
    <property type="project" value="UniProtKB-SubCell"/>
</dbReference>
<keyword evidence="12 18" id="KW-1133">Transmembrane helix</keyword>
<evidence type="ECO:0000256" key="1">
    <source>
        <dbReference type="ARBA" id="ARBA00003257"/>
    </source>
</evidence>
<keyword evidence="11 18" id="KW-0249">Electron transport</keyword>
<dbReference type="PANTHER" id="PTHR46552">
    <property type="entry name" value="NADH-UBIQUINONE OXIDOREDUCTASE CHAIN 2"/>
    <property type="match status" value="1"/>
</dbReference>
<comment type="catalytic activity">
    <reaction evidence="17 18">
        <text>a ubiquinone + NADH + 5 H(+)(in) = a ubiquinol + NAD(+) + 4 H(+)(out)</text>
        <dbReference type="Rhea" id="RHEA:29091"/>
        <dbReference type="Rhea" id="RHEA-COMP:9565"/>
        <dbReference type="Rhea" id="RHEA-COMP:9566"/>
        <dbReference type="ChEBI" id="CHEBI:15378"/>
        <dbReference type="ChEBI" id="CHEBI:16389"/>
        <dbReference type="ChEBI" id="CHEBI:17976"/>
        <dbReference type="ChEBI" id="CHEBI:57540"/>
        <dbReference type="ChEBI" id="CHEBI:57945"/>
        <dbReference type="EC" id="7.1.1.2"/>
    </reaction>
</comment>
<feature type="transmembrane region" description="Helical" evidence="18">
    <location>
        <begin position="59"/>
        <end position="79"/>
    </location>
</feature>
<geneLocation type="mitochondrion" evidence="20"/>
<gene>
    <name evidence="20" type="primary">nad2</name>
</gene>
<comment type="function">
    <text evidence="18">Core subunit of the mitochondrial membrane respiratory chain NADH dehydrogenase (Complex I) which catalyzes electron transfer from NADH through the respiratory chain, using ubiquinone as an electron acceptor. Essential for the catalytic activity and assembly of complex I.</text>
</comment>
<evidence type="ECO:0000256" key="12">
    <source>
        <dbReference type="ARBA" id="ARBA00022989"/>
    </source>
</evidence>
<keyword evidence="7 18" id="KW-0679">Respiratory chain</keyword>
<dbReference type="Pfam" id="PF00361">
    <property type="entry name" value="Proton_antipo_M"/>
    <property type="match status" value="1"/>
</dbReference>
<dbReference type="GO" id="GO:0006120">
    <property type="term" value="P:mitochondrial electron transport, NADH to ubiquinone"/>
    <property type="evidence" value="ECO:0007669"/>
    <property type="project" value="InterPro"/>
</dbReference>
<keyword evidence="16 18" id="KW-0472">Membrane</keyword>
<comment type="function">
    <text evidence="1">Core subunit of the mitochondrial membrane respiratory chain NADH dehydrogenase (Complex I) that is believed to belong to the minimal assembly required for catalysis. Complex I functions in the transfer of electrons from NADH to the respiratory chain. The immediate electron acceptor for the enzyme is believed to be ubiquinone.</text>
</comment>
<dbReference type="InterPro" id="IPR050175">
    <property type="entry name" value="Complex_I_Subunit_2"/>
</dbReference>
<feature type="transmembrane region" description="Helical" evidence="18">
    <location>
        <begin position="7"/>
        <end position="27"/>
    </location>
</feature>
<dbReference type="EMBL" id="KX087290">
    <property type="protein sequence ID" value="ARH55003.1"/>
    <property type="molecule type" value="Genomic_DNA"/>
</dbReference>
<evidence type="ECO:0000259" key="19">
    <source>
        <dbReference type="Pfam" id="PF00361"/>
    </source>
</evidence>
<keyword evidence="14 18" id="KW-0830">Ubiquinone</keyword>
<evidence type="ECO:0000256" key="15">
    <source>
        <dbReference type="ARBA" id="ARBA00023128"/>
    </source>
</evidence>
<keyword evidence="6" id="KW-0813">Transport</keyword>
<dbReference type="AlphaFoldDB" id="A0A343C4Q4"/>
<evidence type="ECO:0000256" key="18">
    <source>
        <dbReference type="RuleBase" id="RU003403"/>
    </source>
</evidence>
<keyword evidence="8 18" id="KW-0812">Transmembrane</keyword>
<feature type="transmembrane region" description="Helical" evidence="18">
    <location>
        <begin position="273"/>
        <end position="294"/>
    </location>
</feature>
<dbReference type="EC" id="7.1.1.2" evidence="4 18"/>
<evidence type="ECO:0000256" key="4">
    <source>
        <dbReference type="ARBA" id="ARBA00012944"/>
    </source>
</evidence>
<feature type="transmembrane region" description="Helical" evidence="18">
    <location>
        <begin position="197"/>
        <end position="218"/>
    </location>
</feature>
<evidence type="ECO:0000256" key="3">
    <source>
        <dbReference type="ARBA" id="ARBA00007012"/>
    </source>
</evidence>
<evidence type="ECO:0000313" key="20">
    <source>
        <dbReference type="EMBL" id="ARH55003.1"/>
    </source>
</evidence>
<sequence>MFNLHKLLFVTSLISGTLISISSYSFMGMWMGLEINLLSIIPLMNSAKSSYSAESSIKYFITQALASTILLFSVILIMNSEALNIMKMNSAPLMMLNTSLLTKMGAAPFHFWFPEIIEGLNWSNSFILLTWQKIAPMVILMSNTKPIMFMSLIIVTSMVIGGFLSMNQVSMRKILVFSSINHMGWMISAMITSEIVWLIYFCIYSLILLIMVMMLNTLKIFFMKQLISQMKMNKITKMMFIMNFFSLGGLPPFLGFFPKWLTINMMIEKQMMLLSIIMVLLTLITLFVYARIVFMSLIMGSDQTNFTANSQLTSFKLTTMNTLNMLGLLTITSIISFS</sequence>
<feature type="transmembrane region" description="Helical" evidence="18">
    <location>
        <begin position="239"/>
        <end position="261"/>
    </location>
</feature>
<evidence type="ECO:0000256" key="10">
    <source>
        <dbReference type="ARBA" id="ARBA00022967"/>
    </source>
</evidence>